<dbReference type="AlphaFoldDB" id="A0A915HHQ2"/>
<keyword evidence="1" id="KW-1185">Reference proteome</keyword>
<accession>A0A915HHQ2</accession>
<evidence type="ECO:0000313" key="2">
    <source>
        <dbReference type="WBParaSite" id="nRc.2.0.1.t01532-RA"/>
    </source>
</evidence>
<dbReference type="Proteomes" id="UP000887565">
    <property type="component" value="Unplaced"/>
</dbReference>
<evidence type="ECO:0000313" key="1">
    <source>
        <dbReference type="Proteomes" id="UP000887565"/>
    </source>
</evidence>
<reference evidence="2" key="1">
    <citation type="submission" date="2022-11" db="UniProtKB">
        <authorList>
            <consortium name="WormBaseParasite"/>
        </authorList>
    </citation>
    <scope>IDENTIFICATION</scope>
</reference>
<dbReference type="WBParaSite" id="nRc.2.0.1.t01532-RA">
    <property type="protein sequence ID" value="nRc.2.0.1.t01532-RA"/>
    <property type="gene ID" value="nRc.2.0.1.g01532"/>
</dbReference>
<proteinExistence type="predicted"/>
<organism evidence="1 2">
    <name type="scientific">Romanomermis culicivorax</name>
    <name type="common">Nematode worm</name>
    <dbReference type="NCBI Taxonomy" id="13658"/>
    <lineage>
        <taxon>Eukaryota</taxon>
        <taxon>Metazoa</taxon>
        <taxon>Ecdysozoa</taxon>
        <taxon>Nematoda</taxon>
        <taxon>Enoplea</taxon>
        <taxon>Dorylaimia</taxon>
        <taxon>Mermithida</taxon>
        <taxon>Mermithoidea</taxon>
        <taxon>Mermithidae</taxon>
        <taxon>Romanomermis</taxon>
    </lineage>
</organism>
<name>A0A915HHQ2_ROMCU</name>
<sequence>MKEVNGNFACATCVEARRIYKCECCPVKAVKTDLIAGPSQKTYYCQKCYLCCECRARLMPDDQ</sequence>
<protein>
    <submittedName>
        <fullName evidence="2">Uncharacterized protein</fullName>
    </submittedName>
</protein>